<dbReference type="GO" id="GO:0000166">
    <property type="term" value="F:nucleotide binding"/>
    <property type="evidence" value="ECO:0007669"/>
    <property type="project" value="InterPro"/>
</dbReference>
<dbReference type="Gene3D" id="3.40.350.10">
    <property type="entry name" value="Creatinase/prolidase N-terminal domain"/>
    <property type="match status" value="1"/>
</dbReference>
<dbReference type="AlphaFoldDB" id="A0A174JRX6"/>
<feature type="domain" description="Creatinase N-terminal" evidence="3">
    <location>
        <begin position="392"/>
        <end position="532"/>
    </location>
</feature>
<sequence length="755" mass="84366">MRKIKFGVVGGGGAFYFHANGIRGSEILEYTAIYDINYENAKRMAQKYKNNPMTAYEKLDDMLDSDIDAVLVMVPHVYHDNIVVQCAEKGKHVLCEKPMGTTLEGCKRMIDACEENHVLFMIAENHRFLPAHNCVHDLIEQGAIGRVTMIRAYEGVNEIPGLSQSGFWKGDPIKAGGGSLMDMAAHKFATIEYIMGSRCEEVTAVLAKQMINLPEKAEDNAAAIARYENGAIADVMVSFTQMTPPFNSLEVYGTEGTIFENHAWEKPVRVYSMTSKDERMRQKWYEPECEHAPFPKYYPISVKREDEHFARCILDHTVPEFTPYQAMHAIEAILTGYLSHIEKRPVRCEEVRKMGEEGRTHEILEKLAPSIPINKNLKEIKMADPIGYDKKKAAGVMKKYGLDLLLATSPIHVYYTTGLPVLHSAANPILASLANQYPYMGLIRKAGENTVFHWNVFKSAETMCWAADSVGIESPRDVQKALKWKLKQWGMEGKRVGVESTAPKYVMDVLNDPKLAIEVVEADQAFRDMRLVKSEKEMEYILKATEITETALRACIDACAVGVTDNELLAIGKKAMLEAGASDWDHLTMTIGDSDPEAPGTGREVQAGEIIRLDFGASYKGYVADINCHVIIGKTPEAAKAHIDALLEFQHYIEERVKPGTNMKELGEEAKAWYQNKYPNSLAFSIGHSMGMECEDVHILGTLGNIDGPFEENMVFEIEAWEEFGGALIGVEDTYVVTGDGCKKVTTIPKQIIEK</sequence>
<evidence type="ECO:0000313" key="9">
    <source>
        <dbReference type="Proteomes" id="UP000261257"/>
    </source>
</evidence>
<organism evidence="6 8">
    <name type="scientific">Hungatella hathewayi</name>
    <dbReference type="NCBI Taxonomy" id="154046"/>
    <lineage>
        <taxon>Bacteria</taxon>
        <taxon>Bacillati</taxon>
        <taxon>Bacillota</taxon>
        <taxon>Clostridia</taxon>
        <taxon>Lachnospirales</taxon>
        <taxon>Lachnospiraceae</taxon>
        <taxon>Hungatella</taxon>
    </lineage>
</organism>
<dbReference type="RefSeq" id="WP_055658854.1">
    <property type="nucleotide sequence ID" value="NZ_CABIXC010000016.1"/>
</dbReference>
<dbReference type="PANTHER" id="PTHR43818:SF11">
    <property type="entry name" value="BCDNA.GH03377"/>
    <property type="match status" value="1"/>
</dbReference>
<keyword evidence="1 6" id="KW-0560">Oxidoreductase</keyword>
<dbReference type="GO" id="GO:0033712">
    <property type="term" value="F:1,5-anhydro-D-fructose reductase (1,5-anhydro-D-mannitol-forming) activity"/>
    <property type="evidence" value="ECO:0007669"/>
    <property type="project" value="UniProtKB-EC"/>
</dbReference>
<evidence type="ECO:0000259" key="4">
    <source>
        <dbReference type="Pfam" id="PF01408"/>
    </source>
</evidence>
<feature type="domain" description="Peptidase M24" evidence="2">
    <location>
        <begin position="540"/>
        <end position="738"/>
    </location>
</feature>
<evidence type="ECO:0000256" key="1">
    <source>
        <dbReference type="ARBA" id="ARBA00023002"/>
    </source>
</evidence>
<dbReference type="Proteomes" id="UP000095651">
    <property type="component" value="Unassembled WGS sequence"/>
</dbReference>
<evidence type="ECO:0000313" key="6">
    <source>
        <dbReference type="EMBL" id="CUP01391.1"/>
    </source>
</evidence>
<dbReference type="Proteomes" id="UP000261257">
    <property type="component" value="Unassembled WGS sequence"/>
</dbReference>
<dbReference type="EC" id="1.1.1.292" evidence="6"/>
<dbReference type="InterPro" id="IPR000683">
    <property type="entry name" value="Gfo/Idh/MocA-like_OxRdtase_N"/>
</dbReference>
<dbReference type="Pfam" id="PF22725">
    <property type="entry name" value="GFO_IDH_MocA_C3"/>
    <property type="match status" value="1"/>
</dbReference>
<dbReference type="EMBL" id="CYZE01000016">
    <property type="protein sequence ID" value="CUP01391.1"/>
    <property type="molecule type" value="Genomic_DNA"/>
</dbReference>
<dbReference type="InterPro" id="IPR055170">
    <property type="entry name" value="GFO_IDH_MocA-like_dom"/>
</dbReference>
<evidence type="ECO:0000259" key="3">
    <source>
        <dbReference type="Pfam" id="PF01321"/>
    </source>
</evidence>
<dbReference type="Pfam" id="PF01321">
    <property type="entry name" value="Creatinase_N"/>
    <property type="match status" value="1"/>
</dbReference>
<accession>A0A174JRX6</accession>
<dbReference type="InterPro" id="IPR000994">
    <property type="entry name" value="Pept_M24"/>
</dbReference>
<dbReference type="Gene3D" id="3.40.50.720">
    <property type="entry name" value="NAD(P)-binding Rossmann-like Domain"/>
    <property type="match status" value="1"/>
</dbReference>
<feature type="domain" description="GFO/IDH/MocA-like oxidoreductase" evidence="5">
    <location>
        <begin position="135"/>
        <end position="258"/>
    </location>
</feature>
<dbReference type="Gene3D" id="3.30.360.10">
    <property type="entry name" value="Dihydrodipicolinate Reductase, domain 2"/>
    <property type="match status" value="1"/>
</dbReference>
<dbReference type="PANTHER" id="PTHR43818">
    <property type="entry name" value="BCDNA.GH03377"/>
    <property type="match status" value="1"/>
</dbReference>
<evidence type="ECO:0000313" key="8">
    <source>
        <dbReference type="Proteomes" id="UP000095651"/>
    </source>
</evidence>
<dbReference type="SUPFAM" id="SSF51735">
    <property type="entry name" value="NAD(P)-binding Rossmann-fold domains"/>
    <property type="match status" value="1"/>
</dbReference>
<dbReference type="SUPFAM" id="SSF55347">
    <property type="entry name" value="Glyceraldehyde-3-phosphate dehydrogenase-like, C-terminal domain"/>
    <property type="match status" value="1"/>
</dbReference>
<dbReference type="InterPro" id="IPR036291">
    <property type="entry name" value="NAD(P)-bd_dom_sf"/>
</dbReference>
<evidence type="ECO:0000313" key="7">
    <source>
        <dbReference type="EMBL" id="RGM06391.1"/>
    </source>
</evidence>
<dbReference type="Gene3D" id="3.90.230.10">
    <property type="entry name" value="Creatinase/methionine aminopeptidase superfamily"/>
    <property type="match status" value="1"/>
</dbReference>
<dbReference type="SUPFAM" id="SSF53092">
    <property type="entry name" value="Creatinase/prolidase N-terminal domain"/>
    <property type="match status" value="1"/>
</dbReference>
<name>A0A174JRX6_9FIRM</name>
<proteinExistence type="predicted"/>
<dbReference type="InterPro" id="IPR000587">
    <property type="entry name" value="Creatinase_N"/>
</dbReference>
<dbReference type="InterPro" id="IPR029149">
    <property type="entry name" value="Creatin/AminoP/Spt16_N"/>
</dbReference>
<evidence type="ECO:0000259" key="5">
    <source>
        <dbReference type="Pfam" id="PF22725"/>
    </source>
</evidence>
<dbReference type="Pfam" id="PF00557">
    <property type="entry name" value="Peptidase_M24"/>
    <property type="match status" value="1"/>
</dbReference>
<reference evidence="6 8" key="1">
    <citation type="submission" date="2015-09" db="EMBL/GenBank/DDBJ databases">
        <authorList>
            <consortium name="Pathogen Informatics"/>
        </authorList>
    </citation>
    <scope>NUCLEOTIDE SEQUENCE [LARGE SCALE GENOMIC DNA]</scope>
    <source>
        <strain evidence="6 8">2789STDY5608850</strain>
    </source>
</reference>
<protein>
    <submittedName>
        <fullName evidence="7">M24 family metallopeptidase</fullName>
    </submittedName>
    <submittedName>
        <fullName evidence="6">Oxidoreductase domain-containing protein</fullName>
        <ecNumber evidence="6">1.1.1.292</ecNumber>
    </submittedName>
</protein>
<dbReference type="CDD" id="cd01066">
    <property type="entry name" value="APP_MetAP"/>
    <property type="match status" value="1"/>
</dbReference>
<reference evidence="7 9" key="2">
    <citation type="submission" date="2018-08" db="EMBL/GenBank/DDBJ databases">
        <title>A genome reference for cultivated species of the human gut microbiota.</title>
        <authorList>
            <person name="Zou Y."/>
            <person name="Xue W."/>
            <person name="Luo G."/>
        </authorList>
    </citation>
    <scope>NUCLEOTIDE SEQUENCE [LARGE SCALE GENOMIC DNA]</scope>
    <source>
        <strain evidence="7 9">TF05-11AC</strain>
    </source>
</reference>
<gene>
    <name evidence="6" type="primary">afr_7</name>
    <name evidence="7" type="ORF">DXC39_09590</name>
    <name evidence="6" type="ORF">ERS852407_04697</name>
</gene>
<feature type="domain" description="Gfo/Idh/MocA-like oxidoreductase N-terminal" evidence="4">
    <location>
        <begin position="4"/>
        <end position="122"/>
    </location>
</feature>
<dbReference type="SUPFAM" id="SSF55920">
    <property type="entry name" value="Creatinase/aminopeptidase"/>
    <property type="match status" value="1"/>
</dbReference>
<dbReference type="Pfam" id="PF01408">
    <property type="entry name" value="GFO_IDH_MocA"/>
    <property type="match status" value="1"/>
</dbReference>
<dbReference type="InterPro" id="IPR050463">
    <property type="entry name" value="Gfo/Idh/MocA_oxidrdct_glycsds"/>
</dbReference>
<evidence type="ECO:0000259" key="2">
    <source>
        <dbReference type="Pfam" id="PF00557"/>
    </source>
</evidence>
<dbReference type="InterPro" id="IPR036005">
    <property type="entry name" value="Creatinase/aminopeptidase-like"/>
</dbReference>
<dbReference type="EMBL" id="QSSQ01000005">
    <property type="protein sequence ID" value="RGM06391.1"/>
    <property type="molecule type" value="Genomic_DNA"/>
</dbReference>